<dbReference type="PANTHER" id="PTHR32481:SF0">
    <property type="entry name" value="AMINOPEPTIDASE YPDE-RELATED"/>
    <property type="match status" value="1"/>
</dbReference>
<evidence type="ECO:0000256" key="6">
    <source>
        <dbReference type="PIRNR" id="PIRNR001123"/>
    </source>
</evidence>
<evidence type="ECO:0000256" key="3">
    <source>
        <dbReference type="ARBA" id="ARBA00022670"/>
    </source>
</evidence>
<dbReference type="InterPro" id="IPR051464">
    <property type="entry name" value="Peptidase_M42_aminopept"/>
</dbReference>
<feature type="binding site" evidence="8">
    <location>
        <position position="181"/>
    </location>
    <ligand>
        <name>Zn(2+)</name>
        <dbReference type="ChEBI" id="CHEBI:29105"/>
        <label>1</label>
    </ligand>
</feature>
<feature type="active site" description="Proton acceptor" evidence="7">
    <location>
        <position position="213"/>
    </location>
</feature>
<dbReference type="Gene3D" id="3.40.630.10">
    <property type="entry name" value="Zn peptidases"/>
    <property type="match status" value="1"/>
</dbReference>
<evidence type="ECO:0000256" key="5">
    <source>
        <dbReference type="ARBA" id="ARBA00022801"/>
    </source>
</evidence>
<keyword evidence="10" id="KW-1185">Reference proteome</keyword>
<gene>
    <name evidence="9" type="ORF">H9Q81_03835</name>
</gene>
<dbReference type="GO" id="GO:0006508">
    <property type="term" value="P:proteolysis"/>
    <property type="evidence" value="ECO:0007669"/>
    <property type="project" value="UniProtKB-KW"/>
</dbReference>
<dbReference type="Gene3D" id="2.40.30.40">
    <property type="entry name" value="Peptidase M42, domain 2"/>
    <property type="match status" value="1"/>
</dbReference>
<dbReference type="GO" id="GO:0004177">
    <property type="term" value="F:aminopeptidase activity"/>
    <property type="evidence" value="ECO:0007669"/>
    <property type="project" value="UniProtKB-UniRule"/>
</dbReference>
<dbReference type="GO" id="GO:0046872">
    <property type="term" value="F:metal ion binding"/>
    <property type="evidence" value="ECO:0007669"/>
    <property type="project" value="UniProtKB-UniRule"/>
</dbReference>
<dbReference type="InterPro" id="IPR023367">
    <property type="entry name" value="Peptidase_M42_dom2"/>
</dbReference>
<dbReference type="PIRSF" id="PIRSF001123">
    <property type="entry name" value="PepA_GA"/>
    <property type="match status" value="1"/>
</dbReference>
<evidence type="ECO:0000256" key="2">
    <source>
        <dbReference type="ARBA" id="ARBA00022438"/>
    </source>
</evidence>
<dbReference type="EMBL" id="CP060637">
    <property type="protein sequence ID" value="QNM15971.1"/>
    <property type="molecule type" value="Genomic_DNA"/>
</dbReference>
<feature type="binding site" evidence="8">
    <location>
        <position position="214"/>
    </location>
    <ligand>
        <name>Zn(2+)</name>
        <dbReference type="ChEBI" id="CHEBI:29105"/>
        <label>2</label>
    </ligand>
</feature>
<dbReference type="SUPFAM" id="SSF101821">
    <property type="entry name" value="Aminopeptidase/glucanase lid domain"/>
    <property type="match status" value="1"/>
</dbReference>
<keyword evidence="2" id="KW-0031">Aminopeptidase</keyword>
<protein>
    <submittedName>
        <fullName evidence="9">M20/M25/M40 family metallo-hydrolase</fullName>
    </submittedName>
</protein>
<comment type="similarity">
    <text evidence="1 6">Belongs to the peptidase M42 family.</text>
</comment>
<evidence type="ECO:0000256" key="1">
    <source>
        <dbReference type="ARBA" id="ARBA00006272"/>
    </source>
</evidence>
<proteinExistence type="inferred from homology"/>
<evidence type="ECO:0000313" key="10">
    <source>
        <dbReference type="Proteomes" id="UP000515913"/>
    </source>
</evidence>
<feature type="binding site" evidence="8">
    <location>
        <position position="236"/>
    </location>
    <ligand>
        <name>Zn(2+)</name>
        <dbReference type="ChEBI" id="CHEBI:29105"/>
        <label>1</label>
    </ligand>
</feature>
<sequence length="356" mass="39099">MKNQIVKLAEKYSNLFGAPGFEEEVIESIKEDVNFKSVETDSINNLYVGLADIDTTRPIVALDCHTDEVGFIVENINSNGNISFLPLGGWHVGNIPASSVVIKNENGEKYIGTVNSKPPHFMSDDERKRLPELSDLKIDIGTSEYKETIDLYGIEIGNPIVPDVKFIYDDKIGIMRGKAFDNRLGCVAVTIVLNKLRSMQLNSNVVGIYASQEEVGLRGAQVAANRVCPDFVIVFEGSPADDSFKDKLSAHGVLKKGVQLRAVDGGMISNNRVLKFAKEVARENGIKYQVIARKSGSTNGAKYHVASKGIPVLVLGIPTRYVHTHYSYAAVDDIEAAINLAIEIIKKLNVDKIKEF</sequence>
<organism evidence="9 10">
    <name type="scientific">Fusobacterium hominis</name>
    <dbReference type="NCBI Taxonomy" id="2764326"/>
    <lineage>
        <taxon>Bacteria</taxon>
        <taxon>Fusobacteriati</taxon>
        <taxon>Fusobacteriota</taxon>
        <taxon>Fusobacteriia</taxon>
        <taxon>Fusobacteriales</taxon>
        <taxon>Fusobacteriaceae</taxon>
        <taxon>Fusobacterium</taxon>
    </lineage>
</organism>
<reference evidence="9 10" key="1">
    <citation type="submission" date="2020-08" db="EMBL/GenBank/DDBJ databases">
        <authorList>
            <person name="Liu C."/>
            <person name="Sun Q."/>
        </authorList>
    </citation>
    <scope>NUCLEOTIDE SEQUENCE [LARGE SCALE GENOMIC DNA]</scope>
    <source>
        <strain evidence="9 10">NSJ-57</strain>
    </source>
</reference>
<dbReference type="AlphaFoldDB" id="A0A7G9GYT9"/>
<evidence type="ECO:0000256" key="7">
    <source>
        <dbReference type="PIRSR" id="PIRSR001123-1"/>
    </source>
</evidence>
<feature type="binding site" evidence="8">
    <location>
        <position position="65"/>
    </location>
    <ligand>
        <name>Zn(2+)</name>
        <dbReference type="ChEBI" id="CHEBI:29105"/>
        <label>1</label>
    </ligand>
</feature>
<dbReference type="Proteomes" id="UP000515913">
    <property type="component" value="Chromosome"/>
</dbReference>
<dbReference type="InterPro" id="IPR008007">
    <property type="entry name" value="Peptidase_M42"/>
</dbReference>
<evidence type="ECO:0000256" key="8">
    <source>
        <dbReference type="PIRSR" id="PIRSR001123-2"/>
    </source>
</evidence>
<evidence type="ECO:0000313" key="9">
    <source>
        <dbReference type="EMBL" id="QNM15971.1"/>
    </source>
</evidence>
<name>A0A7G9GYT9_9FUSO</name>
<dbReference type="PANTHER" id="PTHR32481">
    <property type="entry name" value="AMINOPEPTIDASE"/>
    <property type="match status" value="1"/>
</dbReference>
<evidence type="ECO:0000256" key="4">
    <source>
        <dbReference type="ARBA" id="ARBA00022723"/>
    </source>
</evidence>
<dbReference type="RefSeq" id="WP_101474707.1">
    <property type="nucleotide sequence ID" value="NZ_CP060637.1"/>
</dbReference>
<accession>A0A7G9GYT9</accession>
<dbReference type="Pfam" id="PF05343">
    <property type="entry name" value="Peptidase_M42"/>
    <property type="match status" value="1"/>
</dbReference>
<dbReference type="SUPFAM" id="SSF53187">
    <property type="entry name" value="Zn-dependent exopeptidases"/>
    <property type="match status" value="1"/>
</dbReference>
<dbReference type="KEGG" id="fho:H9Q81_03835"/>
<keyword evidence="4 8" id="KW-0479">Metal-binding</keyword>
<feature type="binding site" evidence="8">
    <location>
        <position position="323"/>
    </location>
    <ligand>
        <name>Zn(2+)</name>
        <dbReference type="ChEBI" id="CHEBI:29105"/>
        <label>2</label>
    </ligand>
</feature>
<keyword evidence="3" id="KW-0645">Protease</keyword>
<comment type="cofactor">
    <cofactor evidence="8">
        <name>a divalent metal cation</name>
        <dbReference type="ChEBI" id="CHEBI:60240"/>
    </cofactor>
    <text evidence="8">Binds 2 divalent metal cations per subunit.</text>
</comment>
<keyword evidence="5 9" id="KW-0378">Hydrolase</keyword>
<feature type="binding site" evidence="8">
    <location>
        <position position="181"/>
    </location>
    <ligand>
        <name>Zn(2+)</name>
        <dbReference type="ChEBI" id="CHEBI:29105"/>
        <label>2</label>
    </ligand>
</feature>